<dbReference type="InterPro" id="IPR042175">
    <property type="entry name" value="Cell/Rod_MreC_2"/>
</dbReference>
<protein>
    <recommendedName>
        <fullName evidence="2 5">Cell shape-determining protein MreC</fullName>
    </recommendedName>
    <alternativeName>
        <fullName evidence="4 5">Cell shape protein MreC</fullName>
    </alternativeName>
</protein>
<dbReference type="PIRSF" id="PIRSF038471">
    <property type="entry name" value="MreC"/>
    <property type="match status" value="1"/>
</dbReference>
<comment type="caution">
    <text evidence="9">The sequence shown here is derived from an EMBL/GenBank/DDBJ whole genome shotgun (WGS) entry which is preliminary data.</text>
</comment>
<dbReference type="RefSeq" id="WP_242165183.1">
    <property type="nucleotide sequence ID" value="NZ_JAJMLW010000002.1"/>
</dbReference>
<gene>
    <name evidence="9" type="primary">mreC</name>
    <name evidence="9" type="ORF">LPT13_07550</name>
</gene>
<feature type="coiled-coil region" evidence="6">
    <location>
        <begin position="83"/>
        <end position="113"/>
    </location>
</feature>
<feature type="domain" description="Rod shape-determining protein MreC beta-barrel core" evidence="8">
    <location>
        <begin position="129"/>
        <end position="274"/>
    </location>
</feature>
<name>A0ABS9WH75_9ACTN</name>
<evidence type="ECO:0000256" key="6">
    <source>
        <dbReference type="SAM" id="Coils"/>
    </source>
</evidence>
<accession>A0ABS9WH75</accession>
<comment type="function">
    <text evidence="5">Involved in formation and maintenance of cell shape.</text>
</comment>
<dbReference type="Proteomes" id="UP001430755">
    <property type="component" value="Unassembled WGS sequence"/>
</dbReference>
<dbReference type="InterPro" id="IPR007221">
    <property type="entry name" value="MreC"/>
</dbReference>
<evidence type="ECO:0000256" key="5">
    <source>
        <dbReference type="PIRNR" id="PIRNR038471"/>
    </source>
</evidence>
<evidence type="ECO:0000256" key="7">
    <source>
        <dbReference type="SAM" id="MobiDB-lite"/>
    </source>
</evidence>
<dbReference type="Pfam" id="PF04085">
    <property type="entry name" value="MreC"/>
    <property type="match status" value="1"/>
</dbReference>
<evidence type="ECO:0000256" key="3">
    <source>
        <dbReference type="ARBA" id="ARBA00022960"/>
    </source>
</evidence>
<dbReference type="InterPro" id="IPR042177">
    <property type="entry name" value="Cell/Rod_1"/>
</dbReference>
<feature type="region of interest" description="Disordered" evidence="7">
    <location>
        <begin position="278"/>
        <end position="301"/>
    </location>
</feature>
<evidence type="ECO:0000256" key="2">
    <source>
        <dbReference type="ARBA" id="ARBA00013855"/>
    </source>
</evidence>
<proteinExistence type="inferred from homology"/>
<dbReference type="NCBIfam" id="TIGR00219">
    <property type="entry name" value="mreC"/>
    <property type="match status" value="1"/>
</dbReference>
<dbReference type="PANTHER" id="PTHR34138">
    <property type="entry name" value="CELL SHAPE-DETERMINING PROTEIN MREC"/>
    <property type="match status" value="1"/>
</dbReference>
<organism evidence="9 10">
    <name type="scientific">Adlercreutzia faecimuris</name>
    <dbReference type="NCBI Taxonomy" id="2897341"/>
    <lineage>
        <taxon>Bacteria</taxon>
        <taxon>Bacillati</taxon>
        <taxon>Actinomycetota</taxon>
        <taxon>Coriobacteriia</taxon>
        <taxon>Eggerthellales</taxon>
        <taxon>Eggerthellaceae</taxon>
        <taxon>Adlercreutzia</taxon>
    </lineage>
</organism>
<evidence type="ECO:0000259" key="8">
    <source>
        <dbReference type="Pfam" id="PF04085"/>
    </source>
</evidence>
<dbReference type="Gene3D" id="2.40.10.340">
    <property type="entry name" value="Rod shape-determining protein MreC, domain 1"/>
    <property type="match status" value="1"/>
</dbReference>
<comment type="similarity">
    <text evidence="1 5">Belongs to the MreC family.</text>
</comment>
<evidence type="ECO:0000256" key="1">
    <source>
        <dbReference type="ARBA" id="ARBA00009369"/>
    </source>
</evidence>
<keyword evidence="10" id="KW-1185">Reference proteome</keyword>
<dbReference type="Gene3D" id="2.40.10.350">
    <property type="entry name" value="Rod shape-determining protein MreC, domain 2"/>
    <property type="match status" value="1"/>
</dbReference>
<dbReference type="InterPro" id="IPR055342">
    <property type="entry name" value="MreC_beta-barrel_core"/>
</dbReference>
<feature type="compositionally biased region" description="Gly residues" evidence="7">
    <location>
        <begin position="283"/>
        <end position="301"/>
    </location>
</feature>
<keyword evidence="3 5" id="KW-0133">Cell shape</keyword>
<evidence type="ECO:0000313" key="10">
    <source>
        <dbReference type="Proteomes" id="UP001430755"/>
    </source>
</evidence>
<keyword evidence="6" id="KW-0175">Coiled coil</keyword>
<reference evidence="9" key="1">
    <citation type="submission" date="2021-11" db="EMBL/GenBank/DDBJ databases">
        <title>A Novel Adlercreutzia Species, isolated from a Allomyrina dichotoma larva feces.</title>
        <authorList>
            <person name="Suh M.K."/>
        </authorList>
    </citation>
    <scope>NUCLEOTIDE SEQUENCE</scope>
    <source>
        <strain evidence="9">JBNU-10</strain>
    </source>
</reference>
<sequence length="301" mass="30006">MALSFQNQGSALARRVLLVVFLVVSLATMTVYAREGSDGVLHRAQAAVAGAVAPLRAAGAAADAAVDGAVDAAADAGADEGTLTALREQNEQLRQALAQGEEYRLEAQRLQELLNLKDAYKLEGTAARVIGRSTDAWNQTVTIDAGSDAGVETGMTVMGPTGVAGQVVATAPGSSTVRLLSDPASGAAALIQSSRAEGIVRGSLDGLLYLENIGADVTVSVGDVVLTSGLGGSYVRGLLIGTVARVDGAAGDATRRIVVAPGESIRALEEVFVVSKADSPAAGDGGSASTGSSGSQGGAAS</sequence>
<evidence type="ECO:0000313" key="9">
    <source>
        <dbReference type="EMBL" id="MCI2242204.1"/>
    </source>
</evidence>
<dbReference type="PANTHER" id="PTHR34138:SF1">
    <property type="entry name" value="CELL SHAPE-DETERMINING PROTEIN MREC"/>
    <property type="match status" value="1"/>
</dbReference>
<evidence type="ECO:0000256" key="4">
    <source>
        <dbReference type="ARBA" id="ARBA00032089"/>
    </source>
</evidence>
<dbReference type="EMBL" id="JAJMLW010000002">
    <property type="protein sequence ID" value="MCI2242204.1"/>
    <property type="molecule type" value="Genomic_DNA"/>
</dbReference>